<gene>
    <name evidence="2" type="ORF">RMAR00112_LOCUS13282</name>
</gene>
<feature type="domain" description="Telomeric single stranded DNA binding POT1/Cdc13" evidence="1">
    <location>
        <begin position="200"/>
        <end position="347"/>
    </location>
</feature>
<name>A0A7S3ECQ3_9RHOD</name>
<accession>A0A7S3ECQ3</accession>
<dbReference type="AlphaFoldDB" id="A0A7S3ECQ3"/>
<dbReference type="GO" id="GO:0003677">
    <property type="term" value="F:DNA binding"/>
    <property type="evidence" value="ECO:0007669"/>
    <property type="project" value="InterPro"/>
</dbReference>
<dbReference type="Pfam" id="PF02765">
    <property type="entry name" value="POT1"/>
    <property type="match status" value="1"/>
</dbReference>
<reference evidence="2" key="1">
    <citation type="submission" date="2021-01" db="EMBL/GenBank/DDBJ databases">
        <authorList>
            <person name="Corre E."/>
            <person name="Pelletier E."/>
            <person name="Niang G."/>
            <person name="Scheremetjew M."/>
            <person name="Finn R."/>
            <person name="Kale V."/>
            <person name="Holt S."/>
            <person name="Cochrane G."/>
            <person name="Meng A."/>
            <person name="Brown T."/>
            <person name="Cohen L."/>
        </authorList>
    </citation>
    <scope>NUCLEOTIDE SEQUENCE</scope>
    <source>
        <strain evidence="2">CCMP 769</strain>
    </source>
</reference>
<evidence type="ECO:0000313" key="2">
    <source>
        <dbReference type="EMBL" id="CAE0045307.1"/>
    </source>
</evidence>
<dbReference type="EMBL" id="HBHW01017114">
    <property type="protein sequence ID" value="CAE0045307.1"/>
    <property type="molecule type" value="Transcribed_RNA"/>
</dbReference>
<sequence>MIIRKKRKDSVPLEGKYLDSKYSYSTLKELWDEVELVSVSDAVRENSNREDGGVVSITVGLPGDPHWDNKNKKSWWRKIEALGEDSGSRGDGNGQRTRGTEPLYGQTAVIRERKGMSDLVEMYTDASTGDVAVREPVVSFQSASLFTADDASETQGGEDTARIAPTATYHGLHSRHSIAGPDAESRPHKFPHFPRWSQYDEAGVSKKRSYNIYGIVVDARVGHEQLLSSGVPTHSWHNTLLMADEDTKSLDACLRIDHYVNTKEELLPIRSTGDIIRLHRVHIRRLSDAQRKRDVLQGRSYKHSSSILFSPDMNDGFVPVKAVGAKYNRHHFRGSDRARVRQLRKYIHSNGVPSWAIRGVADFAIVRQPAPFPTSFVAVVDQCEKIDDDRYALTIRPSALHASIPPLASFRIQVTSRLLIKPLLPELPRLAVIHEYGTPQAVKDYARGLTTVLWIHPATSVTTSDQRGATPALEMQPILELTTIQFTEDYSVRKEQEQAQRKARVDAKLAMLANQLPKRTRYLAENVQDAVPH</sequence>
<dbReference type="GO" id="GO:0000781">
    <property type="term" value="C:chromosome, telomeric region"/>
    <property type="evidence" value="ECO:0007669"/>
    <property type="project" value="InterPro"/>
</dbReference>
<protein>
    <recommendedName>
        <fullName evidence="1">Telomeric single stranded DNA binding POT1/Cdc13 domain-containing protein</fullName>
    </recommendedName>
</protein>
<evidence type="ECO:0000259" key="1">
    <source>
        <dbReference type="Pfam" id="PF02765"/>
    </source>
</evidence>
<dbReference type="InterPro" id="IPR011564">
    <property type="entry name" value="Telomer_end-bd_POT1/Cdc13"/>
</dbReference>
<dbReference type="InterPro" id="IPR012340">
    <property type="entry name" value="NA-bd_OB-fold"/>
</dbReference>
<dbReference type="GO" id="GO:0000723">
    <property type="term" value="P:telomere maintenance"/>
    <property type="evidence" value="ECO:0007669"/>
    <property type="project" value="InterPro"/>
</dbReference>
<dbReference type="Gene3D" id="2.40.50.140">
    <property type="entry name" value="Nucleic acid-binding proteins"/>
    <property type="match status" value="1"/>
</dbReference>
<dbReference type="SUPFAM" id="SSF50249">
    <property type="entry name" value="Nucleic acid-binding proteins"/>
    <property type="match status" value="1"/>
</dbReference>
<proteinExistence type="predicted"/>
<organism evidence="2">
    <name type="scientific">Rhodosorus marinus</name>
    <dbReference type="NCBI Taxonomy" id="101924"/>
    <lineage>
        <taxon>Eukaryota</taxon>
        <taxon>Rhodophyta</taxon>
        <taxon>Stylonematophyceae</taxon>
        <taxon>Stylonematales</taxon>
        <taxon>Stylonemataceae</taxon>
        <taxon>Rhodosorus</taxon>
    </lineage>
</organism>